<feature type="transmembrane region" description="Helical" evidence="1">
    <location>
        <begin position="101"/>
        <end position="126"/>
    </location>
</feature>
<reference evidence="3" key="1">
    <citation type="submission" date="2017-08" db="EMBL/GenBank/DDBJ databases">
        <title>A dynamic microbial community with high functional redundancy inhabits the cold, oxic subseafloor aquifer.</title>
        <authorList>
            <person name="Tully B.J."/>
            <person name="Wheat C.G."/>
            <person name="Glazer B.T."/>
            <person name="Huber J.A."/>
        </authorList>
    </citation>
    <scope>NUCLEOTIDE SEQUENCE [LARGE SCALE GENOMIC DNA]</scope>
</reference>
<dbReference type="Proteomes" id="UP000218113">
    <property type="component" value="Unassembled WGS sequence"/>
</dbReference>
<proteinExistence type="predicted"/>
<keyword evidence="1" id="KW-0812">Transmembrane</keyword>
<evidence type="ECO:0000313" key="2">
    <source>
        <dbReference type="EMBL" id="PCI30204.1"/>
    </source>
</evidence>
<gene>
    <name evidence="2" type="ORF">COB67_02645</name>
</gene>
<keyword evidence="1" id="KW-0472">Membrane</keyword>
<organism evidence="2 3">
    <name type="scientific">SAR324 cluster bacterium</name>
    <dbReference type="NCBI Taxonomy" id="2024889"/>
    <lineage>
        <taxon>Bacteria</taxon>
        <taxon>Deltaproteobacteria</taxon>
        <taxon>SAR324 cluster</taxon>
    </lineage>
</organism>
<evidence type="ECO:0000256" key="1">
    <source>
        <dbReference type="SAM" id="Phobius"/>
    </source>
</evidence>
<evidence type="ECO:0000313" key="3">
    <source>
        <dbReference type="Proteomes" id="UP000218113"/>
    </source>
</evidence>
<protein>
    <submittedName>
        <fullName evidence="2">Uncharacterized protein</fullName>
    </submittedName>
</protein>
<dbReference type="EMBL" id="NVSR01000007">
    <property type="protein sequence ID" value="PCI30204.1"/>
    <property type="molecule type" value="Genomic_DNA"/>
</dbReference>
<name>A0A2A4TA07_9DELT</name>
<feature type="transmembrane region" description="Helical" evidence="1">
    <location>
        <begin position="43"/>
        <end position="61"/>
    </location>
</feature>
<keyword evidence="1" id="KW-1133">Transmembrane helix</keyword>
<feature type="transmembrane region" description="Helical" evidence="1">
    <location>
        <begin position="19"/>
        <end position="37"/>
    </location>
</feature>
<sequence>MINTNNSILESAIKSTKEFYRTLFFAVAMLLTSAYVLVRIDFLEFSLIPVLFAITLLCIPLKSEWYQRKLKAAIYALNPFIGWRLSFDPDITGNGYPALSFLIAPGTLFTLSGFMVSFVGGDWFIFEFGTVFHRFFMISFLSWFIPSLYVGWDSENIIKTAK</sequence>
<comment type="caution">
    <text evidence="2">The sequence shown here is derived from an EMBL/GenBank/DDBJ whole genome shotgun (WGS) entry which is preliminary data.</text>
</comment>
<feature type="transmembrane region" description="Helical" evidence="1">
    <location>
        <begin position="132"/>
        <end position="152"/>
    </location>
</feature>
<accession>A0A2A4TA07</accession>
<dbReference type="AlphaFoldDB" id="A0A2A4TA07"/>